<reference evidence="1" key="2">
    <citation type="submission" date="2019-07" db="EMBL/GenBank/DDBJ databases">
        <authorList>
            <person name="Seetharam A."/>
            <person name="Woodhouse M."/>
            <person name="Cannon E."/>
        </authorList>
    </citation>
    <scope>NUCLEOTIDE SEQUENCE [LARGE SCALE GENOMIC DNA]</scope>
    <source>
        <strain evidence="1">cv. B73</strain>
    </source>
</reference>
<dbReference type="InParanoid" id="A0A804NF65"/>
<evidence type="ECO:0000313" key="1">
    <source>
        <dbReference type="EnsemblPlants" id="Zm00001eb156670_P001"/>
    </source>
</evidence>
<reference evidence="2" key="1">
    <citation type="submission" date="2015-12" db="EMBL/GenBank/DDBJ databases">
        <title>Update maize B73 reference genome by single molecule sequencing technologies.</title>
        <authorList>
            <consortium name="Maize Genome Sequencing Project"/>
            <person name="Ware D."/>
        </authorList>
    </citation>
    <scope>NUCLEOTIDE SEQUENCE [LARGE SCALE GENOMIC DNA]</scope>
    <source>
        <strain evidence="2">cv. B73</strain>
    </source>
</reference>
<sequence>MLGLSSTKAVARMKETTLFGRAGGLHTQISTSAVGSKSIDETWWLGAQAASWCSDELISKCSFRTARLTRKPRTTACRRTTACSCDDGHGVAMEATARCFSPRRDCTWRRARNPHAAA</sequence>
<dbReference type="Gramene" id="Zm00001eb156670_T001">
    <property type="protein sequence ID" value="Zm00001eb156670_P001"/>
    <property type="gene ID" value="Zm00001eb156670"/>
</dbReference>
<dbReference type="EnsemblPlants" id="Zm00001eb156670_T001">
    <property type="protein sequence ID" value="Zm00001eb156670_P001"/>
    <property type="gene ID" value="Zm00001eb156670"/>
</dbReference>
<dbReference type="Proteomes" id="UP000007305">
    <property type="component" value="Chromosome 3"/>
</dbReference>
<proteinExistence type="predicted"/>
<organism evidence="1 2">
    <name type="scientific">Zea mays</name>
    <name type="common">Maize</name>
    <dbReference type="NCBI Taxonomy" id="4577"/>
    <lineage>
        <taxon>Eukaryota</taxon>
        <taxon>Viridiplantae</taxon>
        <taxon>Streptophyta</taxon>
        <taxon>Embryophyta</taxon>
        <taxon>Tracheophyta</taxon>
        <taxon>Spermatophyta</taxon>
        <taxon>Magnoliopsida</taxon>
        <taxon>Liliopsida</taxon>
        <taxon>Poales</taxon>
        <taxon>Poaceae</taxon>
        <taxon>PACMAD clade</taxon>
        <taxon>Panicoideae</taxon>
        <taxon>Andropogonodae</taxon>
        <taxon>Andropogoneae</taxon>
        <taxon>Tripsacinae</taxon>
        <taxon>Zea</taxon>
    </lineage>
</organism>
<reference evidence="1" key="3">
    <citation type="submission" date="2021-05" db="UniProtKB">
        <authorList>
            <consortium name="EnsemblPlants"/>
        </authorList>
    </citation>
    <scope>IDENTIFICATION</scope>
    <source>
        <strain evidence="1">cv. B73</strain>
    </source>
</reference>
<name>A0A804NF65_MAIZE</name>
<keyword evidence="2" id="KW-1185">Reference proteome</keyword>
<accession>A0A804NF65</accession>
<protein>
    <submittedName>
        <fullName evidence="1">Uncharacterized protein</fullName>
    </submittedName>
</protein>
<dbReference type="AlphaFoldDB" id="A0A804NF65"/>
<evidence type="ECO:0000313" key="2">
    <source>
        <dbReference type="Proteomes" id="UP000007305"/>
    </source>
</evidence>